<keyword evidence="4" id="KW-0482">Metalloprotease</keyword>
<accession>A0A3E3J3Q2</accession>
<dbReference type="EMBL" id="QVLV01000002">
    <property type="protein sequence ID" value="RGE64172.1"/>
    <property type="molecule type" value="Genomic_DNA"/>
</dbReference>
<evidence type="ECO:0000259" key="2">
    <source>
        <dbReference type="Pfam" id="PF02517"/>
    </source>
</evidence>
<comment type="caution">
    <text evidence="4">The sequence shown here is derived from an EMBL/GenBank/DDBJ whole genome shotgun (WGS) entry which is preliminary data.</text>
</comment>
<dbReference type="Proteomes" id="UP000261166">
    <property type="component" value="Unassembled WGS sequence"/>
</dbReference>
<dbReference type="OrthoDB" id="9782250at2"/>
<dbReference type="EMBL" id="QVLU01000002">
    <property type="protein sequence ID" value="RGE73945.1"/>
    <property type="molecule type" value="Genomic_DNA"/>
</dbReference>
<reference evidence="5 6" key="1">
    <citation type="submission" date="2018-08" db="EMBL/GenBank/DDBJ databases">
        <title>A genome reference for cultivated species of the human gut microbiota.</title>
        <authorList>
            <person name="Zou Y."/>
            <person name="Xue W."/>
            <person name="Luo G."/>
        </authorList>
    </citation>
    <scope>NUCLEOTIDE SEQUENCE [LARGE SCALE GENOMIC DNA]</scope>
    <source>
        <strain evidence="4 6">AF26-4BH</strain>
        <strain evidence="3 5">TF05-5AC</strain>
    </source>
</reference>
<keyword evidence="5" id="KW-1185">Reference proteome</keyword>
<proteinExistence type="predicted"/>
<sequence>MRGLKLMWGLLWPFLWFLAALGAAAFSCPHSFSVLEVTGIGAAAAILTLLAWERLQKGKGLTDRLFWGGKALGCGWLLIPAGISVCITLNGLLILTGLESASGMYDGMAELIYGSAVWEQLLLSCLLIPFAEELVFRELGYGRLREEVGFGAAALITALFFGIYHLRPVQAIYAAGLGLVLAAAYEKCGGFLAAFLVHAVSNLASVAMTLGEENNQLWNRRSAAAVFTVASGLVLFVCLRKILAFDKKTLLQ</sequence>
<dbReference type="InterPro" id="IPR003675">
    <property type="entry name" value="Rce1/LyrA-like_dom"/>
</dbReference>
<gene>
    <name evidence="4" type="ORF">DWY69_02310</name>
    <name evidence="3" type="ORF">DXC51_03610</name>
</gene>
<evidence type="ECO:0000313" key="6">
    <source>
        <dbReference type="Proteomes" id="UP000261166"/>
    </source>
</evidence>
<dbReference type="GeneID" id="97985995"/>
<dbReference type="PANTHER" id="PTHR36435:SF1">
    <property type="entry name" value="CAAX AMINO TERMINAL PROTEASE FAMILY PROTEIN"/>
    <property type="match status" value="1"/>
</dbReference>
<feature type="transmembrane region" description="Helical" evidence="1">
    <location>
        <begin position="223"/>
        <end position="243"/>
    </location>
</feature>
<organism evidence="4 6">
    <name type="scientific">Eisenbergiella massiliensis</name>
    <dbReference type="NCBI Taxonomy" id="1720294"/>
    <lineage>
        <taxon>Bacteria</taxon>
        <taxon>Bacillati</taxon>
        <taxon>Bacillota</taxon>
        <taxon>Clostridia</taxon>
        <taxon>Lachnospirales</taxon>
        <taxon>Lachnospiraceae</taxon>
        <taxon>Eisenbergiella</taxon>
    </lineage>
</organism>
<dbReference type="PANTHER" id="PTHR36435">
    <property type="entry name" value="SLR1288 PROTEIN"/>
    <property type="match status" value="1"/>
</dbReference>
<dbReference type="RefSeq" id="WP_117530521.1">
    <property type="nucleotide sequence ID" value="NZ_QVLU01000002.1"/>
</dbReference>
<dbReference type="GO" id="GO:0080120">
    <property type="term" value="P:CAAX-box protein maturation"/>
    <property type="evidence" value="ECO:0007669"/>
    <property type="project" value="UniProtKB-ARBA"/>
</dbReference>
<dbReference type="Pfam" id="PF02517">
    <property type="entry name" value="Rce1-like"/>
    <property type="match status" value="1"/>
</dbReference>
<keyword evidence="1" id="KW-0812">Transmembrane</keyword>
<dbReference type="Proteomes" id="UP000260812">
    <property type="component" value="Unassembled WGS sequence"/>
</dbReference>
<feature type="transmembrane region" description="Helical" evidence="1">
    <location>
        <begin position="148"/>
        <end position="164"/>
    </location>
</feature>
<dbReference type="GO" id="GO:0004175">
    <property type="term" value="F:endopeptidase activity"/>
    <property type="evidence" value="ECO:0007669"/>
    <property type="project" value="UniProtKB-ARBA"/>
</dbReference>
<dbReference type="AlphaFoldDB" id="A0A3E3J3Q2"/>
<dbReference type="GO" id="GO:0006508">
    <property type="term" value="P:proteolysis"/>
    <property type="evidence" value="ECO:0007669"/>
    <property type="project" value="UniProtKB-KW"/>
</dbReference>
<evidence type="ECO:0000313" key="3">
    <source>
        <dbReference type="EMBL" id="RGE64172.1"/>
    </source>
</evidence>
<keyword evidence="4" id="KW-0645">Protease</keyword>
<dbReference type="PROSITE" id="PS51257">
    <property type="entry name" value="PROKAR_LIPOPROTEIN"/>
    <property type="match status" value="1"/>
</dbReference>
<name>A0A3E3J3Q2_9FIRM</name>
<evidence type="ECO:0000256" key="1">
    <source>
        <dbReference type="SAM" id="Phobius"/>
    </source>
</evidence>
<protein>
    <submittedName>
        <fullName evidence="4">CPBP family intramembrane metalloprotease</fullName>
    </submittedName>
</protein>
<feature type="domain" description="CAAX prenyl protease 2/Lysostaphin resistance protein A-like" evidence="2">
    <location>
        <begin position="118"/>
        <end position="203"/>
    </location>
</feature>
<keyword evidence="1" id="KW-1133">Transmembrane helix</keyword>
<evidence type="ECO:0000313" key="4">
    <source>
        <dbReference type="EMBL" id="RGE73945.1"/>
    </source>
</evidence>
<keyword evidence="1" id="KW-0472">Membrane</keyword>
<keyword evidence="4" id="KW-0378">Hydrolase</keyword>
<dbReference type="GO" id="GO:0008237">
    <property type="term" value="F:metallopeptidase activity"/>
    <property type="evidence" value="ECO:0007669"/>
    <property type="project" value="UniProtKB-KW"/>
</dbReference>
<dbReference type="InterPro" id="IPR052710">
    <property type="entry name" value="CAAX_protease"/>
</dbReference>
<feature type="transmembrane region" description="Helical" evidence="1">
    <location>
        <begin position="73"/>
        <end position="96"/>
    </location>
</feature>
<feature type="transmembrane region" description="Helical" evidence="1">
    <location>
        <begin position="35"/>
        <end position="52"/>
    </location>
</feature>
<evidence type="ECO:0000313" key="5">
    <source>
        <dbReference type="Proteomes" id="UP000260812"/>
    </source>
</evidence>